<dbReference type="Pfam" id="PF20260">
    <property type="entry name" value="PUA_4"/>
    <property type="match status" value="1"/>
</dbReference>
<sequence>MRIPRLYVEASLTPGDNLPLPETAFRHCVQVLRLGEGARVVLFNGNGRDYTATLERVGRREASAAIISARENPTESPLDLCLAQGISKADHMDLTIQKAVELGVRCICPVICARSQRIPRDRIPRRHAHWLAIAVSACEQSGRSRLPALMSPIELDEWLADIGTPKQRLMLDPRADAGLSDITLDATGTLDVLIGPEGGFADDELTRVTAAGVVAARMGPRVLRTETAAIAALTLIQARWGDLR</sequence>
<comment type="similarity">
    <text evidence="2 12">Belongs to the RNA methyltransferase RsmE family.</text>
</comment>
<evidence type="ECO:0000313" key="15">
    <source>
        <dbReference type="EMBL" id="AOU96844.1"/>
    </source>
</evidence>
<comment type="function">
    <text evidence="10 12">Specifically methylates the N3 position of the uracil ring of uridine 1498 (m3U1498) in 16S rRNA. Acts on the fully assembled 30S ribosomal subunit.</text>
</comment>
<evidence type="ECO:0000256" key="1">
    <source>
        <dbReference type="ARBA" id="ARBA00004496"/>
    </source>
</evidence>
<dbReference type="AlphaFoldDB" id="A0A1D8IK90"/>
<evidence type="ECO:0000256" key="10">
    <source>
        <dbReference type="ARBA" id="ARBA00025699"/>
    </source>
</evidence>
<evidence type="ECO:0000256" key="8">
    <source>
        <dbReference type="ARBA" id="ARBA00022679"/>
    </source>
</evidence>
<dbReference type="PANTHER" id="PTHR30027:SF3">
    <property type="entry name" value="16S RRNA (URACIL(1498)-N(3))-METHYLTRANSFERASE"/>
    <property type="match status" value="1"/>
</dbReference>
<dbReference type="SUPFAM" id="SSF88697">
    <property type="entry name" value="PUA domain-like"/>
    <property type="match status" value="1"/>
</dbReference>
<dbReference type="InterPro" id="IPR006700">
    <property type="entry name" value="RsmE"/>
</dbReference>
<dbReference type="NCBIfam" id="NF008692">
    <property type="entry name" value="PRK11713.1-5"/>
    <property type="match status" value="1"/>
</dbReference>
<name>A0A1D8IK90_9GAMM</name>
<feature type="domain" description="Ribosomal RNA small subunit methyltransferase E methyltransferase" evidence="13">
    <location>
        <begin position="75"/>
        <end position="237"/>
    </location>
</feature>
<dbReference type="Gene3D" id="2.40.240.20">
    <property type="entry name" value="Hypothetical PUA domain-like, domain 1"/>
    <property type="match status" value="1"/>
</dbReference>
<dbReference type="KEGG" id="aprs:BI364_01435"/>
<proteinExistence type="inferred from homology"/>
<organism evidence="15 16">
    <name type="scientific">Acidihalobacter yilgarnensis</name>
    <dbReference type="NCBI Taxonomy" id="2819280"/>
    <lineage>
        <taxon>Bacteria</taxon>
        <taxon>Pseudomonadati</taxon>
        <taxon>Pseudomonadota</taxon>
        <taxon>Gammaproteobacteria</taxon>
        <taxon>Chromatiales</taxon>
        <taxon>Ectothiorhodospiraceae</taxon>
        <taxon>Acidihalobacter</taxon>
    </lineage>
</organism>
<dbReference type="PANTHER" id="PTHR30027">
    <property type="entry name" value="RIBOSOMAL RNA SMALL SUBUNIT METHYLTRANSFERASE E"/>
    <property type="match status" value="1"/>
</dbReference>
<dbReference type="InterPro" id="IPR046887">
    <property type="entry name" value="RsmE_PUA-like"/>
</dbReference>
<dbReference type="GO" id="GO:0070475">
    <property type="term" value="P:rRNA base methylation"/>
    <property type="evidence" value="ECO:0007669"/>
    <property type="project" value="TreeGrafter"/>
</dbReference>
<comment type="subcellular location">
    <subcellularLocation>
        <location evidence="1 12">Cytoplasm</location>
    </subcellularLocation>
</comment>
<dbReference type="PIRSF" id="PIRSF015601">
    <property type="entry name" value="MTase_slr0722"/>
    <property type="match status" value="1"/>
</dbReference>
<dbReference type="Gene3D" id="3.40.1280.10">
    <property type="match status" value="1"/>
</dbReference>
<evidence type="ECO:0000259" key="13">
    <source>
        <dbReference type="Pfam" id="PF04452"/>
    </source>
</evidence>
<dbReference type="EMBL" id="CP017415">
    <property type="protein sequence ID" value="AOU96844.1"/>
    <property type="molecule type" value="Genomic_DNA"/>
</dbReference>
<reference evidence="16" key="1">
    <citation type="submission" date="2016-09" db="EMBL/GenBank/DDBJ databases">
        <title>Acidihalobacter prosperus F5.</title>
        <authorList>
            <person name="Khaleque H.N."/>
            <person name="Ramsay J.P."/>
            <person name="Kaksonen A.H."/>
            <person name="Boxall N.J."/>
            <person name="Watkin E.L.J."/>
        </authorList>
    </citation>
    <scope>NUCLEOTIDE SEQUENCE [LARGE SCALE GENOMIC DNA]</scope>
    <source>
        <strain evidence="16">F5</strain>
    </source>
</reference>
<evidence type="ECO:0000256" key="12">
    <source>
        <dbReference type="PIRNR" id="PIRNR015601"/>
    </source>
</evidence>
<keyword evidence="6 12" id="KW-0698">rRNA processing</keyword>
<dbReference type="NCBIfam" id="TIGR00046">
    <property type="entry name" value="RsmE family RNA methyltransferase"/>
    <property type="match status" value="1"/>
</dbReference>
<evidence type="ECO:0000313" key="16">
    <source>
        <dbReference type="Proteomes" id="UP000095401"/>
    </source>
</evidence>
<evidence type="ECO:0000259" key="14">
    <source>
        <dbReference type="Pfam" id="PF20260"/>
    </source>
</evidence>
<dbReference type="EC" id="2.1.1.193" evidence="3 12"/>
<dbReference type="InterPro" id="IPR015947">
    <property type="entry name" value="PUA-like_sf"/>
</dbReference>
<evidence type="ECO:0000256" key="6">
    <source>
        <dbReference type="ARBA" id="ARBA00022552"/>
    </source>
</evidence>
<evidence type="ECO:0000256" key="4">
    <source>
        <dbReference type="ARBA" id="ARBA00013673"/>
    </source>
</evidence>
<evidence type="ECO:0000256" key="11">
    <source>
        <dbReference type="ARBA" id="ARBA00047944"/>
    </source>
</evidence>
<dbReference type="InterPro" id="IPR029026">
    <property type="entry name" value="tRNA_m1G_MTases_N"/>
</dbReference>
<evidence type="ECO:0000256" key="7">
    <source>
        <dbReference type="ARBA" id="ARBA00022603"/>
    </source>
</evidence>
<dbReference type="InterPro" id="IPR046886">
    <property type="entry name" value="RsmE_MTase_dom"/>
</dbReference>
<comment type="catalytic activity">
    <reaction evidence="11 12">
        <text>uridine(1498) in 16S rRNA + S-adenosyl-L-methionine = N(3)-methyluridine(1498) in 16S rRNA + S-adenosyl-L-homocysteine + H(+)</text>
        <dbReference type="Rhea" id="RHEA:42920"/>
        <dbReference type="Rhea" id="RHEA-COMP:10283"/>
        <dbReference type="Rhea" id="RHEA-COMP:10284"/>
        <dbReference type="ChEBI" id="CHEBI:15378"/>
        <dbReference type="ChEBI" id="CHEBI:57856"/>
        <dbReference type="ChEBI" id="CHEBI:59789"/>
        <dbReference type="ChEBI" id="CHEBI:65315"/>
        <dbReference type="ChEBI" id="CHEBI:74502"/>
        <dbReference type="EC" id="2.1.1.193"/>
    </reaction>
</comment>
<dbReference type="CDD" id="cd18084">
    <property type="entry name" value="RsmE-like"/>
    <property type="match status" value="1"/>
</dbReference>
<evidence type="ECO:0000256" key="3">
    <source>
        <dbReference type="ARBA" id="ARBA00012328"/>
    </source>
</evidence>
<protein>
    <recommendedName>
        <fullName evidence="4 12">Ribosomal RNA small subunit methyltransferase E</fullName>
        <ecNumber evidence="3 12">2.1.1.193</ecNumber>
    </recommendedName>
</protein>
<feature type="domain" description="Ribosomal RNA small subunit methyltransferase E PUA-like" evidence="14">
    <location>
        <begin position="21"/>
        <end position="66"/>
    </location>
</feature>
<keyword evidence="16" id="KW-1185">Reference proteome</keyword>
<keyword evidence="9 12" id="KW-0949">S-adenosyl-L-methionine</keyword>
<dbReference type="SUPFAM" id="SSF75217">
    <property type="entry name" value="alpha/beta knot"/>
    <property type="match status" value="1"/>
</dbReference>
<keyword evidence="8 12" id="KW-0808">Transferase</keyword>
<evidence type="ECO:0000256" key="5">
    <source>
        <dbReference type="ARBA" id="ARBA00022490"/>
    </source>
</evidence>
<gene>
    <name evidence="15" type="ORF">BI364_01435</name>
</gene>
<dbReference type="GO" id="GO:0005737">
    <property type="term" value="C:cytoplasm"/>
    <property type="evidence" value="ECO:0007669"/>
    <property type="project" value="UniProtKB-SubCell"/>
</dbReference>
<keyword evidence="7 12" id="KW-0489">Methyltransferase</keyword>
<keyword evidence="5 12" id="KW-0963">Cytoplasm</keyword>
<dbReference type="InterPro" id="IPR029028">
    <property type="entry name" value="Alpha/beta_knot_MTases"/>
</dbReference>
<accession>A0A1D8IK90</accession>
<evidence type="ECO:0000256" key="2">
    <source>
        <dbReference type="ARBA" id="ARBA00005528"/>
    </source>
</evidence>
<dbReference type="GO" id="GO:0070042">
    <property type="term" value="F:rRNA (uridine-N3-)-methyltransferase activity"/>
    <property type="evidence" value="ECO:0007669"/>
    <property type="project" value="TreeGrafter"/>
</dbReference>
<dbReference type="Proteomes" id="UP000095401">
    <property type="component" value="Chromosome"/>
</dbReference>
<dbReference type="RefSeq" id="WP_070077237.1">
    <property type="nucleotide sequence ID" value="NZ_CP017415.1"/>
</dbReference>
<dbReference type="Pfam" id="PF04452">
    <property type="entry name" value="Methyltrans_RNA"/>
    <property type="match status" value="1"/>
</dbReference>
<evidence type="ECO:0000256" key="9">
    <source>
        <dbReference type="ARBA" id="ARBA00022691"/>
    </source>
</evidence>